<organism evidence="2 3">
    <name type="scientific">Lagenidium giganteum</name>
    <dbReference type="NCBI Taxonomy" id="4803"/>
    <lineage>
        <taxon>Eukaryota</taxon>
        <taxon>Sar</taxon>
        <taxon>Stramenopiles</taxon>
        <taxon>Oomycota</taxon>
        <taxon>Peronosporomycetes</taxon>
        <taxon>Pythiales</taxon>
        <taxon>Pythiaceae</taxon>
    </lineage>
</organism>
<keyword evidence="3" id="KW-1185">Reference proteome</keyword>
<protein>
    <submittedName>
        <fullName evidence="2">Uncharacterized protein</fullName>
    </submittedName>
</protein>
<comment type="caution">
    <text evidence="2">The sequence shown here is derived from an EMBL/GenBank/DDBJ whole genome shotgun (WGS) entry which is preliminary data.</text>
</comment>
<feature type="compositionally biased region" description="Low complexity" evidence="1">
    <location>
        <begin position="89"/>
        <end position="120"/>
    </location>
</feature>
<name>A0AAV2YPE1_9STRA</name>
<dbReference type="EMBL" id="DAKRPA010000187">
    <property type="protein sequence ID" value="DAZ95845.1"/>
    <property type="molecule type" value="Genomic_DNA"/>
</dbReference>
<feature type="compositionally biased region" description="Basic and acidic residues" evidence="1">
    <location>
        <begin position="21"/>
        <end position="30"/>
    </location>
</feature>
<feature type="compositionally biased region" description="Low complexity" evidence="1">
    <location>
        <begin position="59"/>
        <end position="69"/>
    </location>
</feature>
<sequence>MHLAMCTTAPKKKSKSKAKSKVTESDDAQEHMATSTEAEVPEPVEQPPAPAMDWASRVQQPAAQPQHQPKSVVAPAPAPPPAPTPAPAPARSAAAAEPKQQPTKMQQPKQQPATQPQPAARKNGQLSKSQSLPADAAKPAGDSGNELGAVYSPSHVKITRADGQMSRTIAVSEIMDQLLLFQERNNHLLLMQEQLSVSEAKGLMDGQCRHRGCVVLAVSSSAPIDRLSDCRHANRTQQEQLKRNAEIINGLQNEVTMFRQMCLNLQREVSMLRGNVLGAAAANGAPVPAPMANGHHPQHAQPRPRCPPPPGMQ</sequence>
<reference evidence="2" key="2">
    <citation type="journal article" date="2023" name="Microbiol Resour">
        <title>Decontamination and Annotation of the Draft Genome Sequence of the Oomycete Lagenidium giganteum ARSEF 373.</title>
        <authorList>
            <person name="Morgan W.R."/>
            <person name="Tartar A."/>
        </authorList>
    </citation>
    <scope>NUCLEOTIDE SEQUENCE</scope>
    <source>
        <strain evidence="2">ARSEF 373</strain>
    </source>
</reference>
<evidence type="ECO:0000313" key="2">
    <source>
        <dbReference type="EMBL" id="DAZ95845.1"/>
    </source>
</evidence>
<dbReference type="Proteomes" id="UP001146120">
    <property type="component" value="Unassembled WGS sequence"/>
</dbReference>
<proteinExistence type="predicted"/>
<feature type="compositionally biased region" description="Pro residues" evidence="1">
    <location>
        <begin position="304"/>
        <end position="313"/>
    </location>
</feature>
<feature type="region of interest" description="Disordered" evidence="1">
    <location>
        <begin position="287"/>
        <end position="313"/>
    </location>
</feature>
<accession>A0AAV2YPE1</accession>
<gene>
    <name evidence="2" type="ORF">N0F65_009119</name>
</gene>
<feature type="compositionally biased region" description="Low complexity" evidence="1">
    <location>
        <begin position="287"/>
        <end position="303"/>
    </location>
</feature>
<evidence type="ECO:0000313" key="3">
    <source>
        <dbReference type="Proteomes" id="UP001146120"/>
    </source>
</evidence>
<feature type="compositionally biased region" description="Pro residues" evidence="1">
    <location>
        <begin position="76"/>
        <end position="88"/>
    </location>
</feature>
<evidence type="ECO:0000256" key="1">
    <source>
        <dbReference type="SAM" id="MobiDB-lite"/>
    </source>
</evidence>
<feature type="compositionally biased region" description="Basic residues" evidence="1">
    <location>
        <begin position="10"/>
        <end position="20"/>
    </location>
</feature>
<feature type="region of interest" description="Disordered" evidence="1">
    <location>
        <begin position="1"/>
        <end position="148"/>
    </location>
</feature>
<reference evidence="2" key="1">
    <citation type="submission" date="2022-11" db="EMBL/GenBank/DDBJ databases">
        <authorList>
            <person name="Morgan W.R."/>
            <person name="Tartar A."/>
        </authorList>
    </citation>
    <scope>NUCLEOTIDE SEQUENCE</scope>
    <source>
        <strain evidence="2">ARSEF 373</strain>
    </source>
</reference>
<dbReference type="AlphaFoldDB" id="A0AAV2YPE1"/>